<proteinExistence type="predicted"/>
<name>A0A814W701_9BILA</name>
<organism evidence="1 3">
    <name type="scientific">Rotaria magnacalcarata</name>
    <dbReference type="NCBI Taxonomy" id="392030"/>
    <lineage>
        <taxon>Eukaryota</taxon>
        <taxon>Metazoa</taxon>
        <taxon>Spiralia</taxon>
        <taxon>Gnathifera</taxon>
        <taxon>Rotifera</taxon>
        <taxon>Eurotatoria</taxon>
        <taxon>Bdelloidea</taxon>
        <taxon>Philodinida</taxon>
        <taxon>Philodinidae</taxon>
        <taxon>Rotaria</taxon>
    </lineage>
</organism>
<evidence type="ECO:0000313" key="1">
    <source>
        <dbReference type="EMBL" id="CAF1198140.1"/>
    </source>
</evidence>
<dbReference type="AlphaFoldDB" id="A0A814W701"/>
<reference evidence="1" key="1">
    <citation type="submission" date="2021-02" db="EMBL/GenBank/DDBJ databases">
        <authorList>
            <person name="Nowell W R."/>
        </authorList>
    </citation>
    <scope>NUCLEOTIDE SEQUENCE</scope>
</reference>
<dbReference type="EMBL" id="CAJNOV010005124">
    <property type="protein sequence ID" value="CAF1198140.1"/>
    <property type="molecule type" value="Genomic_DNA"/>
</dbReference>
<evidence type="ECO:0000313" key="3">
    <source>
        <dbReference type="Proteomes" id="UP000663855"/>
    </source>
</evidence>
<dbReference type="EMBL" id="CAJOBH010001094">
    <property type="protein sequence ID" value="CAF3835276.1"/>
    <property type="molecule type" value="Genomic_DNA"/>
</dbReference>
<dbReference type="Proteomes" id="UP000681967">
    <property type="component" value="Unassembled WGS sequence"/>
</dbReference>
<accession>A0A814W701</accession>
<comment type="caution">
    <text evidence="1">The sequence shown here is derived from an EMBL/GenBank/DDBJ whole genome shotgun (WGS) entry which is preliminary data.</text>
</comment>
<gene>
    <name evidence="2" type="ORF">BYL167_LOCUS4947</name>
    <name evidence="1" type="ORF">CJN711_LOCUS11876</name>
</gene>
<evidence type="ECO:0000313" key="2">
    <source>
        <dbReference type="EMBL" id="CAF3835276.1"/>
    </source>
</evidence>
<protein>
    <submittedName>
        <fullName evidence="1">Uncharacterized protein</fullName>
    </submittedName>
</protein>
<sequence length="109" mass="12471">MEMEDTIAYEKPIVDNSNTNANNSKDDAAAQYVECLRLVEGGNIRRFENAVAKFDFVQYESIDGDDAPTKSLLFYAIEHNDEPFVKVLLEMEVSLDKSYTVSRTIKYFN</sequence>
<dbReference type="Proteomes" id="UP000663855">
    <property type="component" value="Unassembled WGS sequence"/>
</dbReference>